<comment type="similarity">
    <text evidence="2">Belongs to the ABC transporter superfamily.</text>
</comment>
<dbReference type="InterPro" id="IPR003593">
    <property type="entry name" value="AAA+_ATPase"/>
</dbReference>
<dbReference type="Gene3D" id="3.40.50.300">
    <property type="entry name" value="P-loop containing nucleotide triphosphate hydrolases"/>
    <property type="match status" value="1"/>
</dbReference>
<dbReference type="EMBL" id="CP024932">
    <property type="protein sequence ID" value="ATZ07892.1"/>
    <property type="molecule type" value="Genomic_DNA"/>
</dbReference>
<evidence type="ECO:0000256" key="5">
    <source>
        <dbReference type="ARBA" id="ARBA00022840"/>
    </source>
</evidence>
<name>A0ABC8CJP5_CORST</name>
<dbReference type="GO" id="GO:0046677">
    <property type="term" value="P:response to antibiotic"/>
    <property type="evidence" value="ECO:0007669"/>
    <property type="project" value="UniProtKB-KW"/>
</dbReference>
<accession>A0ABC8CJP5</accession>
<feature type="domain" description="ABC transporter" evidence="7">
    <location>
        <begin position="5"/>
        <end position="236"/>
    </location>
</feature>
<evidence type="ECO:0000256" key="1">
    <source>
        <dbReference type="ARBA" id="ARBA00004202"/>
    </source>
</evidence>
<comment type="subcellular location">
    <subcellularLocation>
        <location evidence="1">Cell membrane</location>
        <topology evidence="1">Peripheral membrane protein</topology>
    </subcellularLocation>
</comment>
<reference evidence="8 9" key="1">
    <citation type="submission" date="2017-11" db="EMBL/GenBank/DDBJ databases">
        <title>Whole genome sequencing of cultured pathogen.</title>
        <authorList>
            <person name="Hoffmann M."/>
            <person name="Sanchez M."/>
            <person name="Timme R."/>
            <person name="Nudel K."/>
            <person name="Bry L."/>
        </authorList>
    </citation>
    <scope>NUCLEOTIDE SEQUENCE [LARGE SCALE GENOMIC DNA]</scope>
    <source>
        <strain evidence="8 9">216</strain>
    </source>
</reference>
<protein>
    <recommendedName>
        <fullName evidence="7">ABC transporter domain-containing protein</fullName>
    </recommendedName>
</protein>
<gene>
    <name evidence="8" type="ORF">A9D01_03005</name>
</gene>
<dbReference type="CDD" id="cd03230">
    <property type="entry name" value="ABC_DR_subfamily_A"/>
    <property type="match status" value="1"/>
</dbReference>
<dbReference type="Pfam" id="PF00005">
    <property type="entry name" value="ABC_tran"/>
    <property type="match status" value="1"/>
</dbReference>
<evidence type="ECO:0000313" key="8">
    <source>
        <dbReference type="EMBL" id="ATZ07892.1"/>
    </source>
</evidence>
<keyword evidence="4" id="KW-0547">Nucleotide-binding</keyword>
<evidence type="ECO:0000256" key="6">
    <source>
        <dbReference type="ARBA" id="ARBA00023251"/>
    </source>
</evidence>
<proteinExistence type="inferred from homology"/>
<dbReference type="InterPro" id="IPR017871">
    <property type="entry name" value="ABC_transporter-like_CS"/>
</dbReference>
<evidence type="ECO:0000256" key="3">
    <source>
        <dbReference type="ARBA" id="ARBA00022448"/>
    </source>
</evidence>
<evidence type="ECO:0000313" key="9">
    <source>
        <dbReference type="Proteomes" id="UP000231994"/>
    </source>
</evidence>
<dbReference type="PANTHER" id="PTHR42711">
    <property type="entry name" value="ABC TRANSPORTER ATP-BINDING PROTEIN"/>
    <property type="match status" value="1"/>
</dbReference>
<dbReference type="SUPFAM" id="SSF52540">
    <property type="entry name" value="P-loop containing nucleoside triphosphate hydrolases"/>
    <property type="match status" value="1"/>
</dbReference>
<evidence type="ECO:0000256" key="4">
    <source>
        <dbReference type="ARBA" id="ARBA00022741"/>
    </source>
</evidence>
<dbReference type="InterPro" id="IPR027417">
    <property type="entry name" value="P-loop_NTPase"/>
</dbReference>
<sequence length="293" mass="32207">MMKTIQLQNVCKSFPGQDHPAVDGVTLTIEKGSVFGLIGRNGSGKSTLAKMLAGILRPTSGDILVDGKKNASETARWQRSRIAYLTQSPLALNTMTVRESLDCFSRLYGANQPKAHREETLERLGLTQHGNQIVRSLSGGQSKLVQLGIAISSERPFVILDEPTNELDAFNRRLVWAEIDRLAKQGTTVLVITHAVSEVESCLTHLGIMHEGHLVVSGTVDEVIQDNRRQRTVTYRTSPESKDEKAVFKQFVNEESVPKVVLDLYNKGVTDITITSANLEDLFVSTVGHKGKA</sequence>
<dbReference type="Proteomes" id="UP000231994">
    <property type="component" value="Chromosome"/>
</dbReference>
<keyword evidence="6" id="KW-0046">Antibiotic resistance</keyword>
<dbReference type="InterPro" id="IPR003439">
    <property type="entry name" value="ABC_transporter-like_ATP-bd"/>
</dbReference>
<evidence type="ECO:0000259" key="7">
    <source>
        <dbReference type="PROSITE" id="PS50893"/>
    </source>
</evidence>
<keyword evidence="3" id="KW-0813">Transport</keyword>
<evidence type="ECO:0000256" key="2">
    <source>
        <dbReference type="ARBA" id="ARBA00005417"/>
    </source>
</evidence>
<dbReference type="InterPro" id="IPR050763">
    <property type="entry name" value="ABC_transporter_ATP-binding"/>
</dbReference>
<keyword evidence="5" id="KW-0067">ATP-binding</keyword>
<dbReference type="SMART" id="SM00382">
    <property type="entry name" value="AAA"/>
    <property type="match status" value="1"/>
</dbReference>
<dbReference type="AlphaFoldDB" id="A0ABC8CJP5"/>
<dbReference type="GO" id="GO:0005886">
    <property type="term" value="C:plasma membrane"/>
    <property type="evidence" value="ECO:0007669"/>
    <property type="project" value="UniProtKB-SubCell"/>
</dbReference>
<dbReference type="PANTHER" id="PTHR42711:SF5">
    <property type="entry name" value="ABC TRANSPORTER ATP-BINDING PROTEIN NATA"/>
    <property type="match status" value="1"/>
</dbReference>
<organism evidence="8 9">
    <name type="scientific">Corynebacterium striatum</name>
    <dbReference type="NCBI Taxonomy" id="43770"/>
    <lineage>
        <taxon>Bacteria</taxon>
        <taxon>Bacillati</taxon>
        <taxon>Actinomycetota</taxon>
        <taxon>Actinomycetes</taxon>
        <taxon>Mycobacteriales</taxon>
        <taxon>Corynebacteriaceae</taxon>
        <taxon>Corynebacterium</taxon>
    </lineage>
</organism>
<dbReference type="PROSITE" id="PS50893">
    <property type="entry name" value="ABC_TRANSPORTER_2"/>
    <property type="match status" value="1"/>
</dbReference>
<dbReference type="GO" id="GO:0005524">
    <property type="term" value="F:ATP binding"/>
    <property type="evidence" value="ECO:0007669"/>
    <property type="project" value="UniProtKB-KW"/>
</dbReference>
<dbReference type="PROSITE" id="PS00211">
    <property type="entry name" value="ABC_TRANSPORTER_1"/>
    <property type="match status" value="1"/>
</dbReference>